<dbReference type="PANTHER" id="PTHR11012">
    <property type="entry name" value="PROTEIN KINASE-LIKE DOMAIN-CONTAINING"/>
    <property type="match status" value="1"/>
</dbReference>
<accession>A0A9N9MNF7</accession>
<sequence>MSELSEIKNLRDLVKDRIEGEILEQAAKRLVPPGENYGSIIYKVDFSVKNDDSTETYHAVAKCTPPNKVTQEVFNTQITFKTEIGWYTTVIPTYKEFQKEKGVKEADFFQHFLGARISLDPDSDVVDEYGCILTKNLISLGYKNVDRHEGFDLKTAKSVLRDLAKYHAIPWALKQQNPKLFAEKILPFMPKYPNSDDDSVDFMASVKQNLRNMPEITEYLDRVIHVLDNNKPFDFEFVPREPWATITHTDFWSNNIMVTDEDEPKTIILDLQGTRYGSLASDVLFLFALSIKLDVNEKHMDALIEHYWTNFVGTVKELDSDVTGLTYEGFLEELSLRAKSELGHALFIGQFIFLEKGVTHFDSSDKDFKKEDLDSSGNVEFGKKHRDRFSWVIKEFARRNWI</sequence>
<dbReference type="AlphaFoldDB" id="A0A9N9MNF7"/>
<dbReference type="InterPro" id="IPR015897">
    <property type="entry name" value="CHK_kinase-like"/>
</dbReference>
<dbReference type="Proteomes" id="UP001152799">
    <property type="component" value="Chromosome 2"/>
</dbReference>
<keyword evidence="3" id="KW-1185">Reference proteome</keyword>
<dbReference type="InterPro" id="IPR011009">
    <property type="entry name" value="Kinase-like_dom_sf"/>
</dbReference>
<name>A0A9N9MNF7_9CUCU</name>
<dbReference type="Pfam" id="PF02958">
    <property type="entry name" value="EcKL"/>
    <property type="match status" value="1"/>
</dbReference>
<reference evidence="2" key="1">
    <citation type="submission" date="2022-01" db="EMBL/GenBank/DDBJ databases">
        <authorList>
            <person name="King R."/>
        </authorList>
    </citation>
    <scope>NUCLEOTIDE SEQUENCE</scope>
</reference>
<dbReference type="EMBL" id="OU892278">
    <property type="protein sequence ID" value="CAG9765384.1"/>
    <property type="molecule type" value="Genomic_DNA"/>
</dbReference>
<gene>
    <name evidence="2" type="ORF">CEUTPL_LOCUS5991</name>
</gene>
<dbReference type="Gene3D" id="3.90.1200.10">
    <property type="match status" value="1"/>
</dbReference>
<protein>
    <recommendedName>
        <fullName evidence="1">CHK kinase-like domain-containing protein</fullName>
    </recommendedName>
</protein>
<evidence type="ECO:0000259" key="1">
    <source>
        <dbReference type="SMART" id="SM00587"/>
    </source>
</evidence>
<evidence type="ECO:0000313" key="3">
    <source>
        <dbReference type="Proteomes" id="UP001152799"/>
    </source>
</evidence>
<dbReference type="PANTHER" id="PTHR11012:SF55">
    <property type="entry name" value="BHLH DOMAIN-CONTAINING PROTEIN"/>
    <property type="match status" value="1"/>
</dbReference>
<evidence type="ECO:0000313" key="2">
    <source>
        <dbReference type="EMBL" id="CAG9765384.1"/>
    </source>
</evidence>
<feature type="domain" description="CHK kinase-like" evidence="1">
    <location>
        <begin position="132"/>
        <end position="317"/>
    </location>
</feature>
<dbReference type="OrthoDB" id="191037at2759"/>
<organism evidence="2 3">
    <name type="scientific">Ceutorhynchus assimilis</name>
    <name type="common">cabbage seed weevil</name>
    <dbReference type="NCBI Taxonomy" id="467358"/>
    <lineage>
        <taxon>Eukaryota</taxon>
        <taxon>Metazoa</taxon>
        <taxon>Ecdysozoa</taxon>
        <taxon>Arthropoda</taxon>
        <taxon>Hexapoda</taxon>
        <taxon>Insecta</taxon>
        <taxon>Pterygota</taxon>
        <taxon>Neoptera</taxon>
        <taxon>Endopterygota</taxon>
        <taxon>Coleoptera</taxon>
        <taxon>Polyphaga</taxon>
        <taxon>Cucujiformia</taxon>
        <taxon>Curculionidae</taxon>
        <taxon>Ceutorhynchinae</taxon>
        <taxon>Ceutorhynchus</taxon>
    </lineage>
</organism>
<dbReference type="InterPro" id="IPR004119">
    <property type="entry name" value="EcKL"/>
</dbReference>
<dbReference type="SUPFAM" id="SSF56112">
    <property type="entry name" value="Protein kinase-like (PK-like)"/>
    <property type="match status" value="1"/>
</dbReference>
<proteinExistence type="predicted"/>
<dbReference type="SMART" id="SM00587">
    <property type="entry name" value="CHK"/>
    <property type="match status" value="1"/>
</dbReference>